<dbReference type="GO" id="GO:0009306">
    <property type="term" value="P:protein secretion"/>
    <property type="evidence" value="ECO:0007669"/>
    <property type="project" value="UniProtKB-UniRule"/>
</dbReference>
<keyword evidence="11" id="KW-1185">Reference proteome</keyword>
<proteinExistence type="inferred from homology"/>
<evidence type="ECO:0000256" key="8">
    <source>
        <dbReference type="ARBA" id="ARBA00023136"/>
    </source>
</evidence>
<dbReference type="InterPro" id="IPR001901">
    <property type="entry name" value="Translocase_SecE/Sec61-g"/>
</dbReference>
<dbReference type="EMBL" id="FXTM01000004">
    <property type="protein sequence ID" value="SMO42193.1"/>
    <property type="molecule type" value="Genomic_DNA"/>
</dbReference>
<dbReference type="InterPro" id="IPR038379">
    <property type="entry name" value="SecE_sf"/>
</dbReference>
<dbReference type="HAMAP" id="MF_00422">
    <property type="entry name" value="SecE"/>
    <property type="match status" value="1"/>
</dbReference>
<dbReference type="GO" id="GO:0005886">
    <property type="term" value="C:plasma membrane"/>
    <property type="evidence" value="ECO:0007669"/>
    <property type="project" value="UniProtKB-SubCell"/>
</dbReference>
<keyword evidence="4 9" id="KW-0812">Transmembrane</keyword>
<evidence type="ECO:0000313" key="10">
    <source>
        <dbReference type="EMBL" id="SMO42193.1"/>
    </source>
</evidence>
<evidence type="ECO:0000256" key="6">
    <source>
        <dbReference type="ARBA" id="ARBA00022989"/>
    </source>
</evidence>
<evidence type="ECO:0000256" key="4">
    <source>
        <dbReference type="ARBA" id="ARBA00022692"/>
    </source>
</evidence>
<evidence type="ECO:0000256" key="2">
    <source>
        <dbReference type="ARBA" id="ARBA00022448"/>
    </source>
</evidence>
<name>A0A521B558_9BACT</name>
<dbReference type="Pfam" id="PF00584">
    <property type="entry name" value="SecE"/>
    <property type="match status" value="1"/>
</dbReference>
<dbReference type="InterPro" id="IPR005807">
    <property type="entry name" value="SecE_bac"/>
</dbReference>
<dbReference type="RefSeq" id="WP_142934056.1">
    <property type="nucleotide sequence ID" value="NZ_FXTM01000004.1"/>
</dbReference>
<dbReference type="Gene3D" id="1.20.5.1030">
    <property type="entry name" value="Preprotein translocase secy subunit"/>
    <property type="match status" value="1"/>
</dbReference>
<dbReference type="AlphaFoldDB" id="A0A521B558"/>
<dbReference type="GO" id="GO:0043952">
    <property type="term" value="P:protein transport by the Sec complex"/>
    <property type="evidence" value="ECO:0007669"/>
    <property type="project" value="UniProtKB-UniRule"/>
</dbReference>
<keyword evidence="8 9" id="KW-0472">Membrane</keyword>
<keyword evidence="7 9" id="KW-0811">Translocation</keyword>
<keyword evidence="3 9" id="KW-1003">Cell membrane</keyword>
<evidence type="ECO:0000256" key="5">
    <source>
        <dbReference type="ARBA" id="ARBA00022927"/>
    </source>
</evidence>
<dbReference type="Proteomes" id="UP000317315">
    <property type="component" value="Unassembled WGS sequence"/>
</dbReference>
<dbReference type="PANTHER" id="PTHR33910:SF1">
    <property type="entry name" value="PROTEIN TRANSLOCASE SUBUNIT SECE"/>
    <property type="match status" value="1"/>
</dbReference>
<keyword evidence="6 9" id="KW-1133">Transmembrane helix</keyword>
<accession>A0A521B558</accession>
<feature type="transmembrane region" description="Helical" evidence="9">
    <location>
        <begin position="28"/>
        <end position="50"/>
    </location>
</feature>
<dbReference type="PANTHER" id="PTHR33910">
    <property type="entry name" value="PROTEIN TRANSLOCASE SUBUNIT SECE"/>
    <property type="match status" value="1"/>
</dbReference>
<comment type="subunit">
    <text evidence="9">Component of the Sec protein translocase complex. Heterotrimer consisting of SecY, SecE and SecG subunits. The heterotrimers can form oligomers, although 1 heterotrimer is thought to be able to translocate proteins. Interacts with the ribosome. Interacts with SecDF, and other proteins may be involved. Interacts with SecA.</text>
</comment>
<organism evidence="10 11">
    <name type="scientific">Balnearium lithotrophicum</name>
    <dbReference type="NCBI Taxonomy" id="223788"/>
    <lineage>
        <taxon>Bacteria</taxon>
        <taxon>Pseudomonadati</taxon>
        <taxon>Aquificota</taxon>
        <taxon>Aquificia</taxon>
        <taxon>Desulfurobacteriales</taxon>
        <taxon>Desulfurobacteriaceae</taxon>
        <taxon>Balnearium</taxon>
    </lineage>
</organism>
<comment type="subcellular location">
    <subcellularLocation>
        <location evidence="9">Cell membrane</location>
        <topology evidence="9">Single-pass membrane protein</topology>
    </subcellularLocation>
    <subcellularLocation>
        <location evidence="1">Membrane</location>
    </subcellularLocation>
</comment>
<dbReference type="GO" id="GO:0006605">
    <property type="term" value="P:protein targeting"/>
    <property type="evidence" value="ECO:0007669"/>
    <property type="project" value="UniProtKB-UniRule"/>
</dbReference>
<dbReference type="OrthoDB" id="15365at2"/>
<evidence type="ECO:0000256" key="1">
    <source>
        <dbReference type="ARBA" id="ARBA00004370"/>
    </source>
</evidence>
<dbReference type="NCBIfam" id="TIGR00964">
    <property type="entry name" value="secE_bact"/>
    <property type="match status" value="1"/>
</dbReference>
<protein>
    <recommendedName>
        <fullName evidence="9">Protein translocase subunit SecE</fullName>
    </recommendedName>
</protein>
<gene>
    <name evidence="9" type="primary">secE</name>
    <name evidence="10" type="ORF">SAMN06269117_1044</name>
</gene>
<evidence type="ECO:0000256" key="9">
    <source>
        <dbReference type="HAMAP-Rule" id="MF_00422"/>
    </source>
</evidence>
<keyword evidence="2 9" id="KW-0813">Transport</keyword>
<reference evidence="10 11" key="1">
    <citation type="submission" date="2017-05" db="EMBL/GenBank/DDBJ databases">
        <authorList>
            <person name="Varghese N."/>
            <person name="Submissions S."/>
        </authorList>
    </citation>
    <scope>NUCLEOTIDE SEQUENCE [LARGE SCALE GENOMIC DNA]</scope>
    <source>
        <strain evidence="10 11">DSM 16304</strain>
    </source>
</reference>
<keyword evidence="5 9" id="KW-0653">Protein transport</keyword>
<evidence type="ECO:0000256" key="7">
    <source>
        <dbReference type="ARBA" id="ARBA00023010"/>
    </source>
</evidence>
<sequence>MSPFEFLKEVREELTRVTWPTKDEVIEATFGVILFCAVIAVYFWVLDTVFAKLLEIIIAR</sequence>
<evidence type="ECO:0000313" key="11">
    <source>
        <dbReference type="Proteomes" id="UP000317315"/>
    </source>
</evidence>
<evidence type="ECO:0000256" key="3">
    <source>
        <dbReference type="ARBA" id="ARBA00022475"/>
    </source>
</evidence>
<comment type="similarity">
    <text evidence="9">Belongs to the SecE/SEC61-gamma family.</text>
</comment>
<dbReference type="GO" id="GO:0008320">
    <property type="term" value="F:protein transmembrane transporter activity"/>
    <property type="evidence" value="ECO:0007669"/>
    <property type="project" value="UniProtKB-UniRule"/>
</dbReference>
<dbReference type="GO" id="GO:0065002">
    <property type="term" value="P:intracellular protein transmembrane transport"/>
    <property type="evidence" value="ECO:0007669"/>
    <property type="project" value="UniProtKB-UniRule"/>
</dbReference>
<comment type="function">
    <text evidence="9">Essential subunit of the Sec protein translocation channel SecYEG. Clamps together the 2 halves of SecY. May contact the channel plug during translocation.</text>
</comment>